<evidence type="ECO:0000313" key="3">
    <source>
        <dbReference type="Proteomes" id="UP000822476"/>
    </source>
</evidence>
<proteinExistence type="predicted"/>
<sequence length="185" mass="20323">MRIRRNRLDGSICLNLARSLVSCNDFTTLLDICPPQDNHGGFRLESSGQRAIISVGVYLIESNLKDDENERPDVSPDPFGNVPNGPGTVTNRSSTRVDWCAWNNAWLEPNGSEYLFGQVASVYAGRLPHRAVLSDDYLSSCLTAPQLISLDRSGQLSGASEITSLSFTSNQMKALLKLVRSCLFI</sequence>
<feature type="region of interest" description="Disordered" evidence="1">
    <location>
        <begin position="67"/>
        <end position="88"/>
    </location>
</feature>
<dbReference type="OrthoDB" id="10264149at2759"/>
<accession>A0A8S9Z756</accession>
<gene>
    <name evidence="2" type="ORF">EG68_00015</name>
</gene>
<dbReference type="Proteomes" id="UP000822476">
    <property type="component" value="Unassembled WGS sequence"/>
</dbReference>
<comment type="caution">
    <text evidence="2">The sequence shown here is derived from an EMBL/GenBank/DDBJ whole genome shotgun (WGS) entry which is preliminary data.</text>
</comment>
<protein>
    <submittedName>
        <fullName evidence="2">Uncharacterized protein</fullName>
    </submittedName>
</protein>
<name>A0A8S9Z756_9TREM</name>
<organism evidence="2 3">
    <name type="scientific">Paragonimus skrjabini miyazakii</name>
    <dbReference type="NCBI Taxonomy" id="59628"/>
    <lineage>
        <taxon>Eukaryota</taxon>
        <taxon>Metazoa</taxon>
        <taxon>Spiralia</taxon>
        <taxon>Lophotrochozoa</taxon>
        <taxon>Platyhelminthes</taxon>
        <taxon>Trematoda</taxon>
        <taxon>Digenea</taxon>
        <taxon>Plagiorchiida</taxon>
        <taxon>Troglotremata</taxon>
        <taxon>Troglotrematidae</taxon>
        <taxon>Paragonimus</taxon>
    </lineage>
</organism>
<dbReference type="EMBL" id="JTDE01000001">
    <property type="protein sequence ID" value="KAF7262732.1"/>
    <property type="molecule type" value="Genomic_DNA"/>
</dbReference>
<keyword evidence="3" id="KW-1185">Reference proteome</keyword>
<evidence type="ECO:0000256" key="1">
    <source>
        <dbReference type="SAM" id="MobiDB-lite"/>
    </source>
</evidence>
<dbReference type="AlphaFoldDB" id="A0A8S9Z756"/>
<evidence type="ECO:0000313" key="2">
    <source>
        <dbReference type="EMBL" id="KAF7262732.1"/>
    </source>
</evidence>
<reference evidence="2" key="1">
    <citation type="submission" date="2019-07" db="EMBL/GenBank/DDBJ databases">
        <title>Annotation for the trematode Paragonimus miyazaki's.</title>
        <authorList>
            <person name="Choi Y.-J."/>
        </authorList>
    </citation>
    <scope>NUCLEOTIDE SEQUENCE</scope>
    <source>
        <strain evidence="2">Japan</strain>
    </source>
</reference>